<organism evidence="2 3">
    <name type="scientific">Penicillium concentricum</name>
    <dbReference type="NCBI Taxonomy" id="293559"/>
    <lineage>
        <taxon>Eukaryota</taxon>
        <taxon>Fungi</taxon>
        <taxon>Dikarya</taxon>
        <taxon>Ascomycota</taxon>
        <taxon>Pezizomycotina</taxon>
        <taxon>Eurotiomycetes</taxon>
        <taxon>Eurotiomycetidae</taxon>
        <taxon>Eurotiales</taxon>
        <taxon>Aspergillaceae</taxon>
        <taxon>Penicillium</taxon>
    </lineage>
</organism>
<name>A0A9W9UV99_9EURO</name>
<sequence length="108" mass="11998">MSFLPSIRASSRQAMRTNFAIPAATFHSSAARSLKEDDRNREDLPNHYESNKQEGLKSNKEGKGYWNPELASNSEAGVKADRGELDGDATFEQMQEKTKHVGGQKGKQ</sequence>
<gene>
    <name evidence="2" type="ORF">N7517_011319</name>
</gene>
<dbReference type="RefSeq" id="XP_056574857.1">
    <property type="nucleotide sequence ID" value="XM_056729042.1"/>
</dbReference>
<reference evidence="2" key="1">
    <citation type="submission" date="2022-12" db="EMBL/GenBank/DDBJ databases">
        <authorList>
            <person name="Petersen C."/>
        </authorList>
    </citation>
    <scope>NUCLEOTIDE SEQUENCE</scope>
    <source>
        <strain evidence="2">IBT 3081</strain>
    </source>
</reference>
<proteinExistence type="predicted"/>
<dbReference type="OrthoDB" id="529205at2759"/>
<dbReference type="GeneID" id="81468225"/>
<protein>
    <submittedName>
        <fullName evidence="2">Uncharacterized protein</fullName>
    </submittedName>
</protein>
<evidence type="ECO:0000313" key="2">
    <source>
        <dbReference type="EMBL" id="KAJ5356710.1"/>
    </source>
</evidence>
<dbReference type="Proteomes" id="UP001147752">
    <property type="component" value="Unassembled WGS sequence"/>
</dbReference>
<feature type="compositionally biased region" description="Basic and acidic residues" evidence="1">
    <location>
        <begin position="33"/>
        <end position="63"/>
    </location>
</feature>
<feature type="region of interest" description="Disordered" evidence="1">
    <location>
        <begin position="30"/>
        <end position="85"/>
    </location>
</feature>
<accession>A0A9W9UV99</accession>
<reference evidence="2" key="2">
    <citation type="journal article" date="2023" name="IMA Fungus">
        <title>Comparative genomic study of the Penicillium genus elucidates a diverse pangenome and 15 lateral gene transfer events.</title>
        <authorList>
            <person name="Petersen C."/>
            <person name="Sorensen T."/>
            <person name="Nielsen M.R."/>
            <person name="Sondergaard T.E."/>
            <person name="Sorensen J.L."/>
            <person name="Fitzpatrick D.A."/>
            <person name="Frisvad J.C."/>
            <person name="Nielsen K.L."/>
        </authorList>
    </citation>
    <scope>NUCLEOTIDE SEQUENCE</scope>
    <source>
        <strain evidence="2">IBT 3081</strain>
    </source>
</reference>
<evidence type="ECO:0000256" key="1">
    <source>
        <dbReference type="SAM" id="MobiDB-lite"/>
    </source>
</evidence>
<dbReference type="AlphaFoldDB" id="A0A9W9UV99"/>
<evidence type="ECO:0000313" key="3">
    <source>
        <dbReference type="Proteomes" id="UP001147752"/>
    </source>
</evidence>
<keyword evidence="3" id="KW-1185">Reference proteome</keyword>
<dbReference type="EMBL" id="JAPZBT010000006">
    <property type="protein sequence ID" value="KAJ5356710.1"/>
    <property type="molecule type" value="Genomic_DNA"/>
</dbReference>
<comment type="caution">
    <text evidence="2">The sequence shown here is derived from an EMBL/GenBank/DDBJ whole genome shotgun (WGS) entry which is preliminary data.</text>
</comment>